<evidence type="ECO:0000256" key="1">
    <source>
        <dbReference type="ARBA" id="ARBA00022448"/>
    </source>
</evidence>
<sequence>MSTTNYSYSQIIASGKPSQHTSPHLLSFGEKHRLAIATIIALKPVVIVLDEPFSGLDYKRGLQILTSLRKYVDEGGGVVLVAHDLRLINEVADRVAVLESGRIVRVGAAEEVLSDIDWLIEHGFTPLQSAIIAKKFGLPRVIKTRDVANAISKCIK</sequence>
<dbReference type="Gene3D" id="3.40.50.300">
    <property type="entry name" value="P-loop containing nucleotide triphosphate hydrolases"/>
    <property type="match status" value="1"/>
</dbReference>
<evidence type="ECO:0000313" key="5">
    <source>
        <dbReference type="EMBL" id="HEM66603.1"/>
    </source>
</evidence>
<dbReference type="AlphaFoldDB" id="A0A7J2U2X7"/>
<dbReference type="GO" id="GO:0016887">
    <property type="term" value="F:ATP hydrolysis activity"/>
    <property type="evidence" value="ECO:0007669"/>
    <property type="project" value="InterPro"/>
</dbReference>
<evidence type="ECO:0000256" key="2">
    <source>
        <dbReference type="ARBA" id="ARBA00022741"/>
    </source>
</evidence>
<comment type="caution">
    <text evidence="5">The sequence shown here is derived from an EMBL/GenBank/DDBJ whole genome shotgun (WGS) entry which is preliminary data.</text>
</comment>
<dbReference type="GO" id="GO:0005524">
    <property type="term" value="F:ATP binding"/>
    <property type="evidence" value="ECO:0007669"/>
    <property type="project" value="UniProtKB-KW"/>
</dbReference>
<feature type="domain" description="ABC transporter" evidence="4">
    <location>
        <begin position="20"/>
        <end position="53"/>
    </location>
</feature>
<gene>
    <name evidence="5" type="ORF">ENO26_03385</name>
</gene>
<keyword evidence="1" id="KW-0813">Transport</keyword>
<evidence type="ECO:0000259" key="4">
    <source>
        <dbReference type="Pfam" id="PF00005"/>
    </source>
</evidence>
<proteinExistence type="predicted"/>
<keyword evidence="3 5" id="KW-0067">ATP-binding</keyword>
<dbReference type="EMBL" id="DSEU01000021">
    <property type="protein sequence ID" value="HEM66603.1"/>
    <property type="molecule type" value="Genomic_DNA"/>
</dbReference>
<name>A0A7J2U2X7_9CREN</name>
<dbReference type="SUPFAM" id="SSF52540">
    <property type="entry name" value="P-loop containing nucleoside triphosphate hydrolases"/>
    <property type="match status" value="1"/>
</dbReference>
<dbReference type="GO" id="GO:0043190">
    <property type="term" value="C:ATP-binding cassette (ABC) transporter complex"/>
    <property type="evidence" value="ECO:0007669"/>
    <property type="project" value="TreeGrafter"/>
</dbReference>
<dbReference type="InterPro" id="IPR050095">
    <property type="entry name" value="ECF_ABC_transporter_ATP-bd"/>
</dbReference>
<dbReference type="PANTHER" id="PTHR43553:SF21">
    <property type="entry name" value="ABC TRANSPORTER ATP-BINDING PROTEIN MA_1418-RELATED"/>
    <property type="match status" value="1"/>
</dbReference>
<dbReference type="GO" id="GO:0042626">
    <property type="term" value="F:ATPase-coupled transmembrane transporter activity"/>
    <property type="evidence" value="ECO:0007669"/>
    <property type="project" value="TreeGrafter"/>
</dbReference>
<reference evidence="5" key="1">
    <citation type="journal article" date="2020" name="mSystems">
        <title>Genome- and Community-Level Interaction Insights into Carbon Utilization and Element Cycling Functions of Hydrothermarchaeota in Hydrothermal Sediment.</title>
        <authorList>
            <person name="Zhou Z."/>
            <person name="Liu Y."/>
            <person name="Xu W."/>
            <person name="Pan J."/>
            <person name="Luo Z.H."/>
            <person name="Li M."/>
        </authorList>
    </citation>
    <scope>NUCLEOTIDE SEQUENCE [LARGE SCALE GENOMIC DNA]</scope>
    <source>
        <strain evidence="5">SpSt-125</strain>
    </source>
</reference>
<dbReference type="InterPro" id="IPR027417">
    <property type="entry name" value="P-loop_NTPase"/>
</dbReference>
<organism evidence="5">
    <name type="scientific">Ignisphaera aggregans</name>
    <dbReference type="NCBI Taxonomy" id="334771"/>
    <lineage>
        <taxon>Archaea</taxon>
        <taxon>Thermoproteota</taxon>
        <taxon>Thermoprotei</taxon>
        <taxon>Desulfurococcales</taxon>
        <taxon>Desulfurococcaceae</taxon>
        <taxon>Ignisphaera</taxon>
    </lineage>
</organism>
<dbReference type="InterPro" id="IPR003439">
    <property type="entry name" value="ABC_transporter-like_ATP-bd"/>
</dbReference>
<keyword evidence="2" id="KW-0547">Nucleotide-binding</keyword>
<accession>A0A7J2U2X7</accession>
<dbReference type="PANTHER" id="PTHR43553">
    <property type="entry name" value="HEAVY METAL TRANSPORTER"/>
    <property type="match status" value="1"/>
</dbReference>
<dbReference type="Pfam" id="PF00005">
    <property type="entry name" value="ABC_tran"/>
    <property type="match status" value="1"/>
</dbReference>
<protein>
    <submittedName>
        <fullName evidence="5">Energy-coupling factor ABC transporter ATP-binding protein</fullName>
    </submittedName>
</protein>
<evidence type="ECO:0000256" key="3">
    <source>
        <dbReference type="ARBA" id="ARBA00022840"/>
    </source>
</evidence>